<evidence type="ECO:0000256" key="5">
    <source>
        <dbReference type="ARBA" id="ARBA00023002"/>
    </source>
</evidence>
<dbReference type="AlphaFoldDB" id="A0A9D1JWT2"/>
<dbReference type="SUPFAM" id="SSF51905">
    <property type="entry name" value="FAD/NAD(P)-binding domain"/>
    <property type="match status" value="1"/>
</dbReference>
<accession>A0A9D1JWT2</accession>
<dbReference type="PRINTS" id="PR00368">
    <property type="entry name" value="FADPNR"/>
</dbReference>
<dbReference type="InterPro" id="IPR008255">
    <property type="entry name" value="Pyr_nucl-diS_OxRdtase_2_AS"/>
</dbReference>
<evidence type="ECO:0000256" key="4">
    <source>
        <dbReference type="ARBA" id="ARBA00022827"/>
    </source>
</evidence>
<dbReference type="InterPro" id="IPR023753">
    <property type="entry name" value="FAD/NAD-binding_dom"/>
</dbReference>
<reference evidence="9" key="2">
    <citation type="journal article" date="2021" name="PeerJ">
        <title>Extensive microbial diversity within the chicken gut microbiome revealed by metagenomics and culture.</title>
        <authorList>
            <person name="Gilroy R."/>
            <person name="Ravi A."/>
            <person name="Getino M."/>
            <person name="Pursley I."/>
            <person name="Horton D.L."/>
            <person name="Alikhan N.F."/>
            <person name="Baker D."/>
            <person name="Gharbi K."/>
            <person name="Hall N."/>
            <person name="Watson M."/>
            <person name="Adriaenssens E.M."/>
            <person name="Foster-Nyarko E."/>
            <person name="Jarju S."/>
            <person name="Secka A."/>
            <person name="Antonio M."/>
            <person name="Oren A."/>
            <person name="Chaudhuri R.R."/>
            <person name="La Ragione R."/>
            <person name="Hildebrand F."/>
            <person name="Pallen M.J."/>
        </authorList>
    </citation>
    <scope>NUCLEOTIDE SEQUENCE</scope>
    <source>
        <strain evidence="9">ChiGjej3B3-5194</strain>
    </source>
</reference>
<evidence type="ECO:0000256" key="1">
    <source>
        <dbReference type="ARBA" id="ARBA00009333"/>
    </source>
</evidence>
<protein>
    <recommendedName>
        <fullName evidence="2">Thioredoxin reductase</fullName>
    </recommendedName>
</protein>
<dbReference type="Pfam" id="PF07992">
    <property type="entry name" value="Pyr_redox_2"/>
    <property type="match status" value="1"/>
</dbReference>
<keyword evidence="4" id="KW-0274">FAD</keyword>
<comment type="caution">
    <text evidence="9">The sequence shown here is derived from an EMBL/GenBank/DDBJ whole genome shotgun (WGS) entry which is preliminary data.</text>
</comment>
<evidence type="ECO:0000313" key="10">
    <source>
        <dbReference type="Proteomes" id="UP000886742"/>
    </source>
</evidence>
<feature type="domain" description="FAD/NAD(P)-binding" evidence="8">
    <location>
        <begin position="7"/>
        <end position="287"/>
    </location>
</feature>
<dbReference type="PANTHER" id="PTHR48105">
    <property type="entry name" value="THIOREDOXIN REDUCTASE 1-RELATED-RELATED"/>
    <property type="match status" value="1"/>
</dbReference>
<sequence>MNDIIMHDVLILGSGPAGLTAALYCARAGKKTLVLGGDTLGGQTAGIAVLENYPGWAGSGLELAEFMKKQAETFGAEIKFVSAKSIAGDAESGFNILCDDDNRYVGKTVIIATGASPRKLQIDGARELFGKGVSYCATCDGFFYSEKEVIVMGGGNSALNDALYLADIAKNVKIVYRKSAFTRAEAVLRNRVAERENIECLFNTDLKKIAKRDDDRLVVTTTDDDEIVCDGLFVAIGHEANTDYLTEDIARDNMGRLAPSALPRGMFVAGDVESEIKMQIATAVGTGCSAAMDAIAYLNQL</sequence>
<dbReference type="PROSITE" id="PS00573">
    <property type="entry name" value="PYRIDINE_REDOX_2"/>
    <property type="match status" value="1"/>
</dbReference>
<name>A0A9D1JWT2_9PROT</name>
<keyword evidence="7" id="KW-0676">Redox-active center</keyword>
<evidence type="ECO:0000256" key="6">
    <source>
        <dbReference type="ARBA" id="ARBA00023157"/>
    </source>
</evidence>
<gene>
    <name evidence="9" type="ORF">IAD02_04805</name>
</gene>
<dbReference type="Gene3D" id="3.50.50.60">
    <property type="entry name" value="FAD/NAD(P)-binding domain"/>
    <property type="match status" value="2"/>
</dbReference>
<evidence type="ECO:0000256" key="7">
    <source>
        <dbReference type="ARBA" id="ARBA00023284"/>
    </source>
</evidence>
<evidence type="ECO:0000256" key="2">
    <source>
        <dbReference type="ARBA" id="ARBA00018719"/>
    </source>
</evidence>
<organism evidence="9 10">
    <name type="scientific">Candidatus Enterousia intestinigallinarum</name>
    <dbReference type="NCBI Taxonomy" id="2840790"/>
    <lineage>
        <taxon>Bacteria</taxon>
        <taxon>Pseudomonadati</taxon>
        <taxon>Pseudomonadota</taxon>
        <taxon>Alphaproteobacteria</taxon>
        <taxon>Candidatus Enterousia</taxon>
    </lineage>
</organism>
<reference evidence="9" key="1">
    <citation type="submission" date="2020-10" db="EMBL/GenBank/DDBJ databases">
        <authorList>
            <person name="Gilroy R."/>
        </authorList>
    </citation>
    <scope>NUCLEOTIDE SEQUENCE</scope>
    <source>
        <strain evidence="9">ChiGjej3B3-5194</strain>
    </source>
</reference>
<dbReference type="InterPro" id="IPR050097">
    <property type="entry name" value="Ferredoxin-NADP_redctase_2"/>
</dbReference>
<comment type="similarity">
    <text evidence="1">Belongs to the class-II pyridine nucleotide-disulfide oxidoreductase family.</text>
</comment>
<proteinExistence type="inferred from homology"/>
<dbReference type="EMBL" id="DVJI01000013">
    <property type="protein sequence ID" value="HIS71273.1"/>
    <property type="molecule type" value="Genomic_DNA"/>
</dbReference>
<evidence type="ECO:0000313" key="9">
    <source>
        <dbReference type="EMBL" id="HIS71273.1"/>
    </source>
</evidence>
<evidence type="ECO:0000259" key="8">
    <source>
        <dbReference type="Pfam" id="PF07992"/>
    </source>
</evidence>
<keyword evidence="5" id="KW-0560">Oxidoreductase</keyword>
<keyword evidence="6" id="KW-1015">Disulfide bond</keyword>
<dbReference type="PRINTS" id="PR00469">
    <property type="entry name" value="PNDRDTASEII"/>
</dbReference>
<dbReference type="InterPro" id="IPR036188">
    <property type="entry name" value="FAD/NAD-bd_sf"/>
</dbReference>
<keyword evidence="3" id="KW-0285">Flavoprotein</keyword>
<dbReference type="Proteomes" id="UP000886742">
    <property type="component" value="Unassembled WGS sequence"/>
</dbReference>
<evidence type="ECO:0000256" key="3">
    <source>
        <dbReference type="ARBA" id="ARBA00022630"/>
    </source>
</evidence>
<dbReference type="GO" id="GO:0016668">
    <property type="term" value="F:oxidoreductase activity, acting on a sulfur group of donors, NAD(P) as acceptor"/>
    <property type="evidence" value="ECO:0007669"/>
    <property type="project" value="UniProtKB-ARBA"/>
</dbReference>